<evidence type="ECO:0000256" key="2">
    <source>
        <dbReference type="ARBA" id="ARBA00022475"/>
    </source>
</evidence>
<keyword evidence="6" id="KW-0067">ATP-binding</keyword>
<dbReference type="InterPro" id="IPR011006">
    <property type="entry name" value="CheY-like_superfamily"/>
</dbReference>
<proteinExistence type="predicted"/>
<dbReference type="CDD" id="cd17546">
    <property type="entry name" value="REC_hyHK_CKI1_RcsC-like"/>
    <property type="match status" value="1"/>
</dbReference>
<evidence type="ECO:0000256" key="1">
    <source>
        <dbReference type="ARBA" id="ARBA00004651"/>
    </source>
</evidence>
<dbReference type="Gene3D" id="1.20.120.160">
    <property type="entry name" value="HPT domain"/>
    <property type="match status" value="1"/>
</dbReference>
<feature type="domain" description="Response regulatory" evidence="10">
    <location>
        <begin position="99"/>
        <end position="216"/>
    </location>
</feature>
<keyword evidence="9" id="KW-0472">Membrane</keyword>
<keyword evidence="4" id="KW-0812">Transmembrane</keyword>
<protein>
    <recommendedName>
        <fullName evidence="13">Response regulator</fullName>
    </recommendedName>
</protein>
<dbReference type="InterPro" id="IPR008207">
    <property type="entry name" value="Sig_transdc_His_kin_Hpt_dom"/>
</dbReference>
<dbReference type="EMBL" id="UOEX01000059">
    <property type="protein sequence ID" value="VAW33748.1"/>
    <property type="molecule type" value="Genomic_DNA"/>
</dbReference>
<comment type="subcellular location">
    <subcellularLocation>
        <location evidence="1">Cell membrane</location>
        <topology evidence="1">Multi-pass membrane protein</topology>
    </subcellularLocation>
</comment>
<evidence type="ECO:0000256" key="6">
    <source>
        <dbReference type="ARBA" id="ARBA00022840"/>
    </source>
</evidence>
<evidence type="ECO:0000256" key="8">
    <source>
        <dbReference type="ARBA" id="ARBA00023012"/>
    </source>
</evidence>
<evidence type="ECO:0000256" key="9">
    <source>
        <dbReference type="ARBA" id="ARBA00023136"/>
    </source>
</evidence>
<evidence type="ECO:0000259" key="11">
    <source>
        <dbReference type="PROSITE" id="PS50894"/>
    </source>
</evidence>
<dbReference type="PANTHER" id="PTHR45339">
    <property type="entry name" value="HYBRID SIGNAL TRANSDUCTION HISTIDINE KINASE J"/>
    <property type="match status" value="1"/>
</dbReference>
<dbReference type="InterPro" id="IPR036641">
    <property type="entry name" value="HPT_dom_sf"/>
</dbReference>
<dbReference type="Pfam" id="PF00072">
    <property type="entry name" value="Response_reg"/>
    <property type="match status" value="1"/>
</dbReference>
<dbReference type="GO" id="GO:0005524">
    <property type="term" value="F:ATP binding"/>
    <property type="evidence" value="ECO:0007669"/>
    <property type="project" value="UniProtKB-KW"/>
</dbReference>
<evidence type="ECO:0008006" key="13">
    <source>
        <dbReference type="Google" id="ProtNLM"/>
    </source>
</evidence>
<evidence type="ECO:0000313" key="12">
    <source>
        <dbReference type="EMBL" id="VAW33748.1"/>
    </source>
</evidence>
<dbReference type="PROSITE" id="PS50110">
    <property type="entry name" value="RESPONSE_REGULATORY"/>
    <property type="match status" value="1"/>
</dbReference>
<dbReference type="SMART" id="SM00448">
    <property type="entry name" value="REC"/>
    <property type="match status" value="1"/>
</dbReference>
<feature type="domain" description="HPt" evidence="11">
    <location>
        <begin position="252"/>
        <end position="351"/>
    </location>
</feature>
<sequence length="448" mass="49699">FELMVVDFNMVKDDKFKSAINIQNSLKLAQTPVIIIASLTDLVMAEDLAAKSPMARVIPKPFTTSSMTHAITNIFGYADEKRKNSAADNYQSMDISGACVLLVEDSVFNQQVASEVMKQAGVEVDIANNGREALEMVREKPFDLVLMDIQMPVMDGLSAARAIRNLGGDFRELPIVAMSANAMASDRQKSLAAGMNDHINKPFDPDELYACLSRWLEAGGWRTVETEGREEREAAESPNLDMERGIKQVGNKRELYFSLLKDFVKDHSTFEVQSREALAVEDYETARRLTHTIKGIAGTIGAGKLQKKAAKLEKAIVNRAKNVSGRLRDVGSEINKLKKTIMMPRPTADNHLKEAGGKKTAAVSSSIYVEMEKLHTMLTMNSTIAGQLFDSLKDQMAAEWPRETREIDEALSRFDFNTARERLNIIMDTFFINLKGAANAGKSQDTDC</sequence>
<dbReference type="InterPro" id="IPR001789">
    <property type="entry name" value="Sig_transdc_resp-reg_receiver"/>
</dbReference>
<evidence type="ECO:0000256" key="7">
    <source>
        <dbReference type="ARBA" id="ARBA00022989"/>
    </source>
</evidence>
<name>A0A3B0US75_9ZZZZ</name>
<evidence type="ECO:0000256" key="3">
    <source>
        <dbReference type="ARBA" id="ARBA00022553"/>
    </source>
</evidence>
<evidence type="ECO:0000256" key="4">
    <source>
        <dbReference type="ARBA" id="ARBA00022692"/>
    </source>
</evidence>
<dbReference type="GO" id="GO:0000160">
    <property type="term" value="P:phosphorelay signal transduction system"/>
    <property type="evidence" value="ECO:0007669"/>
    <property type="project" value="UniProtKB-KW"/>
</dbReference>
<keyword evidence="3" id="KW-0597">Phosphoprotein</keyword>
<dbReference type="Gene3D" id="3.40.50.2300">
    <property type="match status" value="1"/>
</dbReference>
<keyword evidence="5" id="KW-0547">Nucleotide-binding</keyword>
<dbReference type="Pfam" id="PF01627">
    <property type="entry name" value="Hpt"/>
    <property type="match status" value="1"/>
</dbReference>
<keyword evidence="7" id="KW-1133">Transmembrane helix</keyword>
<accession>A0A3B0US75</accession>
<organism evidence="12">
    <name type="scientific">hydrothermal vent metagenome</name>
    <dbReference type="NCBI Taxonomy" id="652676"/>
    <lineage>
        <taxon>unclassified sequences</taxon>
        <taxon>metagenomes</taxon>
        <taxon>ecological metagenomes</taxon>
    </lineage>
</organism>
<reference evidence="12" key="1">
    <citation type="submission" date="2018-06" db="EMBL/GenBank/DDBJ databases">
        <authorList>
            <person name="Zhirakovskaya E."/>
        </authorList>
    </citation>
    <scope>NUCLEOTIDE SEQUENCE</scope>
</reference>
<dbReference type="GO" id="GO:0005886">
    <property type="term" value="C:plasma membrane"/>
    <property type="evidence" value="ECO:0007669"/>
    <property type="project" value="UniProtKB-SubCell"/>
</dbReference>
<evidence type="ECO:0000256" key="5">
    <source>
        <dbReference type="ARBA" id="ARBA00022741"/>
    </source>
</evidence>
<keyword evidence="2" id="KW-1003">Cell membrane</keyword>
<dbReference type="PANTHER" id="PTHR45339:SF1">
    <property type="entry name" value="HYBRID SIGNAL TRANSDUCTION HISTIDINE KINASE J"/>
    <property type="match status" value="1"/>
</dbReference>
<gene>
    <name evidence="12" type="ORF">MNBD_DELTA03-1689</name>
</gene>
<keyword evidence="8" id="KW-0902">Two-component regulatory system</keyword>
<dbReference type="SUPFAM" id="SSF52172">
    <property type="entry name" value="CheY-like"/>
    <property type="match status" value="1"/>
</dbReference>
<dbReference type="PROSITE" id="PS50894">
    <property type="entry name" value="HPT"/>
    <property type="match status" value="1"/>
</dbReference>
<evidence type="ECO:0000259" key="10">
    <source>
        <dbReference type="PROSITE" id="PS50110"/>
    </source>
</evidence>
<dbReference type="SUPFAM" id="SSF47226">
    <property type="entry name" value="Histidine-containing phosphotransfer domain, HPT domain"/>
    <property type="match status" value="1"/>
</dbReference>
<dbReference type="AlphaFoldDB" id="A0A3B0US75"/>
<feature type="non-terminal residue" evidence="12">
    <location>
        <position position="1"/>
    </location>
</feature>